<dbReference type="InterPro" id="IPR001128">
    <property type="entry name" value="Cyt_P450"/>
</dbReference>
<dbReference type="GO" id="GO:0016705">
    <property type="term" value="F:oxidoreductase activity, acting on paired donors, with incorporation or reduction of molecular oxygen"/>
    <property type="evidence" value="ECO:0007669"/>
    <property type="project" value="InterPro"/>
</dbReference>
<keyword evidence="7" id="KW-0256">Endoplasmic reticulum</keyword>
<dbReference type="InterPro" id="IPR002401">
    <property type="entry name" value="Cyt_P450_E_grp-I"/>
</dbReference>
<comment type="similarity">
    <text evidence="4 14">Belongs to the cytochrome P450 family.</text>
</comment>
<dbReference type="AlphaFoldDB" id="A0A8F8QSP5"/>
<evidence type="ECO:0000256" key="2">
    <source>
        <dbReference type="ARBA" id="ARBA00004174"/>
    </source>
</evidence>
<dbReference type="GO" id="GO:0005789">
    <property type="term" value="C:endoplasmic reticulum membrane"/>
    <property type="evidence" value="ECO:0007669"/>
    <property type="project" value="UniProtKB-SubCell"/>
</dbReference>
<dbReference type="FunFam" id="1.10.630.10:FF:000042">
    <property type="entry name" value="Cytochrome P450"/>
    <property type="match status" value="1"/>
</dbReference>
<dbReference type="GO" id="GO:0020037">
    <property type="term" value="F:heme binding"/>
    <property type="evidence" value="ECO:0007669"/>
    <property type="project" value="InterPro"/>
</dbReference>
<accession>A0A8F8QSP5</accession>
<dbReference type="Gene3D" id="1.10.630.10">
    <property type="entry name" value="Cytochrome P450"/>
    <property type="match status" value="1"/>
</dbReference>
<comment type="subcellular location">
    <subcellularLocation>
        <location evidence="3">Endoplasmic reticulum membrane</location>
        <topology evidence="3">Peripheral membrane protein</topology>
    </subcellularLocation>
    <subcellularLocation>
        <location evidence="2">Microsome membrane</location>
        <topology evidence="2">Peripheral membrane protein</topology>
    </subcellularLocation>
</comment>
<dbReference type="SUPFAM" id="SSF48264">
    <property type="entry name" value="Cytochrome P450"/>
    <property type="match status" value="1"/>
</dbReference>
<feature type="binding site" description="axial binding residue" evidence="13">
    <location>
        <position position="450"/>
    </location>
    <ligand>
        <name>heme</name>
        <dbReference type="ChEBI" id="CHEBI:30413"/>
    </ligand>
    <ligandPart>
        <name>Fe</name>
        <dbReference type="ChEBI" id="CHEBI:18248"/>
    </ligandPart>
</feature>
<sequence length="505" mass="58846">MTLLTENPVHDLFLVVTTVLVLIYPFFHRSYQYWKNRNFPYLEPTFPLGNSPYLFTSTLGFGLDTVKYYDEMKKKGYKFGGIYTITTPALVLVDPDYVRDVLTKDFHHFVDRGHYHNERDDPISAHLFSLNEKKWRNIRTKLTPTFTSGKMKMMFHTVLETSKYMTDAIETCALERKDIDIREFLSCFTTDVIGSCAFGIECNSFKGTEAEFRHMGREIFAVRGLRILNLILISKMPRLALKLGLKAINDHVSKFFYEAVQKTVKYREDNNFTRPDFLQLLIDIKNQTKDTENPFTMDQLVSQVFVFFVAGFDTSSSTMNFALYELCKHQDVQDRVREEVNEVLERHGGQFTYESIGELKYLQQVIDEAQRLFPPLVVLTRVCVKDYKLRDTDLVLEKGTRVVIPLYSIHRDPEYYPEPDKFDPERFNSENKKSRHPFVHLPFGEGPRNCIGLRFGLMQSKIGLATILSKFRLRISPKTDMPLRLHEGVLLLKSVNKLYVTAEKI</sequence>
<dbReference type="PROSITE" id="PS00086">
    <property type="entry name" value="CYTOCHROME_P450"/>
    <property type="match status" value="1"/>
</dbReference>
<evidence type="ECO:0000256" key="4">
    <source>
        <dbReference type="ARBA" id="ARBA00010617"/>
    </source>
</evidence>
<dbReference type="InterPro" id="IPR017972">
    <property type="entry name" value="Cyt_P450_CS"/>
</dbReference>
<name>A0A8F8QSP5_ANOGL</name>
<dbReference type="GO" id="GO:0004497">
    <property type="term" value="F:monooxygenase activity"/>
    <property type="evidence" value="ECO:0007669"/>
    <property type="project" value="UniProtKB-KW"/>
</dbReference>
<dbReference type="PANTHER" id="PTHR24292">
    <property type="entry name" value="CYTOCHROME P450"/>
    <property type="match status" value="1"/>
</dbReference>
<reference evidence="16" key="1">
    <citation type="submission" date="2021-03" db="EMBL/GenBank/DDBJ databases">
        <authorList>
            <person name="Li R."/>
            <person name="Gong F."/>
            <person name="Pan H."/>
            <person name="Liang H."/>
            <person name="Miao H."/>
            <person name="Zhao Y."/>
            <person name="Duan L."/>
            <person name="Yang H."/>
            <person name="Wang L."/>
            <person name="Chen S."/>
            <person name="Zhu H."/>
        </authorList>
    </citation>
    <scope>NUCLEOTIDE SEQUENCE</scope>
    <source>
        <strain evidence="16">AglaCYP6EF5</strain>
    </source>
</reference>
<dbReference type="CDD" id="cd11056">
    <property type="entry name" value="CYP6-like"/>
    <property type="match status" value="1"/>
</dbReference>
<keyword evidence="11 14" id="KW-0503">Monooxygenase</keyword>
<feature type="transmembrane region" description="Helical" evidence="15">
    <location>
        <begin position="12"/>
        <end position="31"/>
    </location>
</feature>
<dbReference type="PRINTS" id="PR00385">
    <property type="entry name" value="P450"/>
</dbReference>
<evidence type="ECO:0000256" key="11">
    <source>
        <dbReference type="ARBA" id="ARBA00023033"/>
    </source>
</evidence>
<keyword evidence="9 14" id="KW-0560">Oxidoreductase</keyword>
<comment type="cofactor">
    <cofactor evidence="1 13">
        <name>heme</name>
        <dbReference type="ChEBI" id="CHEBI:30413"/>
    </cofactor>
</comment>
<keyword evidence="15" id="KW-1133">Transmembrane helix</keyword>
<evidence type="ECO:0000256" key="15">
    <source>
        <dbReference type="SAM" id="Phobius"/>
    </source>
</evidence>
<keyword evidence="12 15" id="KW-0472">Membrane</keyword>
<dbReference type="InterPro" id="IPR050476">
    <property type="entry name" value="Insect_CytP450_Detox"/>
</dbReference>
<evidence type="ECO:0000256" key="13">
    <source>
        <dbReference type="PIRSR" id="PIRSR602401-1"/>
    </source>
</evidence>
<dbReference type="PANTHER" id="PTHR24292:SF100">
    <property type="entry name" value="CYTOCHROME P450 6A16, ISOFORM B-RELATED"/>
    <property type="match status" value="1"/>
</dbReference>
<evidence type="ECO:0000256" key="6">
    <source>
        <dbReference type="ARBA" id="ARBA00022723"/>
    </source>
</evidence>
<evidence type="ECO:0000256" key="7">
    <source>
        <dbReference type="ARBA" id="ARBA00022824"/>
    </source>
</evidence>
<evidence type="ECO:0000256" key="12">
    <source>
        <dbReference type="ARBA" id="ARBA00023136"/>
    </source>
</evidence>
<evidence type="ECO:0000256" key="9">
    <source>
        <dbReference type="ARBA" id="ARBA00023002"/>
    </source>
</evidence>
<evidence type="ECO:0000256" key="1">
    <source>
        <dbReference type="ARBA" id="ARBA00001971"/>
    </source>
</evidence>
<keyword evidence="15" id="KW-0812">Transmembrane</keyword>
<dbReference type="PRINTS" id="PR00463">
    <property type="entry name" value="EP450I"/>
</dbReference>
<keyword evidence="6 13" id="KW-0479">Metal-binding</keyword>
<dbReference type="InterPro" id="IPR036396">
    <property type="entry name" value="Cyt_P450_sf"/>
</dbReference>
<evidence type="ECO:0000256" key="14">
    <source>
        <dbReference type="RuleBase" id="RU000461"/>
    </source>
</evidence>
<evidence type="ECO:0000256" key="3">
    <source>
        <dbReference type="ARBA" id="ARBA00004406"/>
    </source>
</evidence>
<evidence type="ECO:0000256" key="10">
    <source>
        <dbReference type="ARBA" id="ARBA00023004"/>
    </source>
</evidence>
<evidence type="ECO:0000313" key="16">
    <source>
        <dbReference type="EMBL" id="QYA71989.1"/>
    </source>
</evidence>
<organism evidence="16">
    <name type="scientific">Anoplophora glabripennis</name>
    <name type="common">Asian longhorn beetle</name>
    <name type="synonym">Anoplophora nobilis</name>
    <dbReference type="NCBI Taxonomy" id="217634"/>
    <lineage>
        <taxon>Eukaryota</taxon>
        <taxon>Metazoa</taxon>
        <taxon>Ecdysozoa</taxon>
        <taxon>Arthropoda</taxon>
        <taxon>Hexapoda</taxon>
        <taxon>Insecta</taxon>
        <taxon>Pterygota</taxon>
        <taxon>Neoptera</taxon>
        <taxon>Endopterygota</taxon>
        <taxon>Coleoptera</taxon>
        <taxon>Polyphaga</taxon>
        <taxon>Cucujiformia</taxon>
        <taxon>Chrysomeloidea</taxon>
        <taxon>Cerambycidae</taxon>
        <taxon>Lamiinae</taxon>
        <taxon>Lamiini</taxon>
        <taxon>Anoplophora</taxon>
    </lineage>
</organism>
<keyword evidence="5 13" id="KW-0349">Heme</keyword>
<proteinExistence type="evidence at transcript level"/>
<keyword evidence="10 13" id="KW-0408">Iron</keyword>
<dbReference type="Pfam" id="PF00067">
    <property type="entry name" value="p450"/>
    <property type="match status" value="1"/>
</dbReference>
<protein>
    <submittedName>
        <fullName evidence="16">Cytochrome P450</fullName>
    </submittedName>
</protein>
<dbReference type="GO" id="GO:0005506">
    <property type="term" value="F:iron ion binding"/>
    <property type="evidence" value="ECO:0007669"/>
    <property type="project" value="InterPro"/>
</dbReference>
<evidence type="ECO:0000256" key="5">
    <source>
        <dbReference type="ARBA" id="ARBA00022617"/>
    </source>
</evidence>
<dbReference type="EMBL" id="MW809361">
    <property type="protein sequence ID" value="QYA71989.1"/>
    <property type="molecule type" value="mRNA"/>
</dbReference>
<keyword evidence="8" id="KW-0492">Microsome</keyword>
<evidence type="ECO:0000256" key="8">
    <source>
        <dbReference type="ARBA" id="ARBA00022848"/>
    </source>
</evidence>